<dbReference type="Proteomes" id="UP000248724">
    <property type="component" value="Unassembled WGS sequence"/>
</dbReference>
<evidence type="ECO:0000256" key="1">
    <source>
        <dbReference type="SAM" id="MobiDB-lite"/>
    </source>
</evidence>
<gene>
    <name evidence="3" type="ORF">DLM65_07600</name>
    <name evidence="2" type="ORF">JF886_07185</name>
</gene>
<dbReference type="Proteomes" id="UP000606991">
    <property type="component" value="Unassembled WGS sequence"/>
</dbReference>
<reference evidence="3" key="2">
    <citation type="submission" date="2018-05" db="EMBL/GenBank/DDBJ databases">
        <authorList>
            <person name="Ferrari B."/>
        </authorList>
    </citation>
    <scope>NUCLEOTIDE SEQUENCE</scope>
    <source>
        <strain evidence="3">RRmetagenome_bin12</strain>
    </source>
</reference>
<organism evidence="3 4">
    <name type="scientific">Candidatus Aeolococcus gillhamiae</name>
    <dbReference type="NCBI Taxonomy" id="3127015"/>
    <lineage>
        <taxon>Bacteria</taxon>
        <taxon>Bacillati</taxon>
        <taxon>Candidatus Dormiibacterota</taxon>
        <taxon>Candidatus Dormibacteria</taxon>
        <taxon>Candidatus Aeolococcales</taxon>
        <taxon>Candidatus Aeolococcaceae</taxon>
        <taxon>Candidatus Aeolococcus</taxon>
    </lineage>
</organism>
<reference evidence="3 4" key="1">
    <citation type="journal article" date="2017" name="Nature">
        <title>Atmospheric trace gases support primary production in Antarctic desert surface soil.</title>
        <authorList>
            <person name="Ji M."/>
            <person name="Greening C."/>
            <person name="Vanwonterghem I."/>
            <person name="Carere C.R."/>
            <person name="Bay S.K."/>
            <person name="Steen J.A."/>
            <person name="Montgomery K."/>
            <person name="Lines T."/>
            <person name="Beardall J."/>
            <person name="van Dorst J."/>
            <person name="Snape I."/>
            <person name="Stott M.B."/>
            <person name="Hugenholtz P."/>
            <person name="Ferrari B.C."/>
        </authorList>
    </citation>
    <scope>NUCLEOTIDE SEQUENCE [LARGE SCALE GENOMIC DNA]</scope>
    <source>
        <strain evidence="3">RRmetagenome_bin12</strain>
    </source>
</reference>
<protein>
    <submittedName>
        <fullName evidence="3">Uncharacterized protein</fullName>
    </submittedName>
</protein>
<dbReference type="EMBL" id="QHBU01000148">
    <property type="protein sequence ID" value="PZR80587.1"/>
    <property type="molecule type" value="Genomic_DNA"/>
</dbReference>
<feature type="region of interest" description="Disordered" evidence="1">
    <location>
        <begin position="1"/>
        <end position="75"/>
    </location>
</feature>
<evidence type="ECO:0000313" key="5">
    <source>
        <dbReference type="Proteomes" id="UP000606991"/>
    </source>
</evidence>
<dbReference type="EMBL" id="JAEKNS010000075">
    <property type="protein sequence ID" value="MBJ7594635.1"/>
    <property type="molecule type" value="Genomic_DNA"/>
</dbReference>
<evidence type="ECO:0000313" key="2">
    <source>
        <dbReference type="EMBL" id="MBJ7594635.1"/>
    </source>
</evidence>
<dbReference type="RefSeq" id="WP_337311005.1">
    <property type="nucleotide sequence ID" value="NZ_JAEKNS010000075.1"/>
</dbReference>
<evidence type="ECO:0000313" key="3">
    <source>
        <dbReference type="EMBL" id="PZR80587.1"/>
    </source>
</evidence>
<dbReference type="AlphaFoldDB" id="A0A2W5Z9A9"/>
<sequence length="257" mass="28019">MIDTTEASSPAAGEETDSRSTPVNGGGRAVAQTVRRRAPAAGPAPSQMPRIVRPQGLPHAAAPIEPPAPDHHHLPGWVRRVHGQARPILADLLGNLSGESRDRFQKSVDTLIGGMSAGKFSLAWQYPKVIGDGMELFENHRRENAAQFQAQRALEQRRKKAGDGLREAGGRLAAEALARLNRSLRSATTAEEIDAVATEVGQAVTAARNNEERRRDREIDRTRSRIRKTLPRTAASAEPAETWQDVLRRFAETQAAD</sequence>
<comment type="caution">
    <text evidence="3">The sequence shown here is derived from an EMBL/GenBank/DDBJ whole genome shotgun (WGS) entry which is preliminary data.</text>
</comment>
<evidence type="ECO:0000313" key="4">
    <source>
        <dbReference type="Proteomes" id="UP000248724"/>
    </source>
</evidence>
<reference evidence="2 5" key="3">
    <citation type="submission" date="2020-10" db="EMBL/GenBank/DDBJ databases">
        <title>Ca. Dormibacterota MAGs.</title>
        <authorList>
            <person name="Montgomery K."/>
        </authorList>
    </citation>
    <scope>NUCLEOTIDE SEQUENCE [LARGE SCALE GENOMIC DNA]</scope>
    <source>
        <strain evidence="2">SC8812_S17_18</strain>
    </source>
</reference>
<proteinExistence type="predicted"/>
<accession>A0A2W5Z9A9</accession>
<name>A0A2W5Z9A9_9BACT</name>
<accession>A0A934MZF4</accession>